<dbReference type="PRINTS" id="PR00320">
    <property type="entry name" value="GPROTEINBRPT"/>
</dbReference>
<evidence type="ECO:0008006" key="6">
    <source>
        <dbReference type="Google" id="ProtNLM"/>
    </source>
</evidence>
<dbReference type="CDD" id="cd00200">
    <property type="entry name" value="WD40"/>
    <property type="match status" value="1"/>
</dbReference>
<dbReference type="PROSITE" id="PS50082">
    <property type="entry name" value="WD_REPEATS_2"/>
    <property type="match status" value="3"/>
</dbReference>
<dbReference type="InterPro" id="IPR019775">
    <property type="entry name" value="WD40_repeat_CS"/>
</dbReference>
<sequence>MDKMEAIPNLMDLVKNPFLLTLCLEALPNIVEGKTDLSQLRVTRVQLYDTFAQHWLGVNKRRLQDQMRMLSSDSQLAFDALVEDGFESNGIKFQQDLAGAIFREQDGKPIIVYTQRRDGGSWKASFFGPDPEISLLRTACLLSRIGTRHRFVHRSILEYFFSCIIHGPTDSNDEFDPLSQFDSSSICDHPLSQRDLIAEPSIIQFLAERVQLAPRFKQQLLAFIEQSKTDDRATCAATNAITILVKAGVPFNNADLRGIRVPGADLSGGEFDSAQLQEADLTGVNLTRTWIRQADLSKAQMEEVKFGELPYLEEDNRVTSVAYSVDGKFLAVGLYSGNINIYNTANWTRIRTLEGHIISVSGVAYSPSGEQLLSGGHDCTVRLWSCKTGSADYIMKGHTDDVNAIAFAPTDNQVASASSDKTVRLWDSRTGAILFVLRGHTDDINSIAYSPDGRHILSGSSDSTLRIFDTHSGQLSLDLKTTADKSDILTEQPEIGFRKFGLDRATVGCNDRRCRTQPGCQPIQSDLERRLFSGWEKPHLW</sequence>
<name>A0ABQ7K6W6_9FUNG</name>
<dbReference type="SUPFAM" id="SSF141571">
    <property type="entry name" value="Pentapeptide repeat-like"/>
    <property type="match status" value="1"/>
</dbReference>
<keyword evidence="2" id="KW-0677">Repeat</keyword>
<dbReference type="InterPro" id="IPR001646">
    <property type="entry name" value="5peptide_repeat"/>
</dbReference>
<reference evidence="4 5" key="1">
    <citation type="journal article" date="2020" name="Fungal Divers.">
        <title>Resolving the Mortierellaceae phylogeny through synthesis of multi-gene phylogenetics and phylogenomics.</title>
        <authorList>
            <person name="Vandepol N."/>
            <person name="Liber J."/>
            <person name="Desiro A."/>
            <person name="Na H."/>
            <person name="Kennedy M."/>
            <person name="Barry K."/>
            <person name="Grigoriev I.V."/>
            <person name="Miller A.N."/>
            <person name="O'Donnell K."/>
            <person name="Stajich J.E."/>
            <person name="Bonito G."/>
        </authorList>
    </citation>
    <scope>NUCLEOTIDE SEQUENCE [LARGE SCALE GENOMIC DNA]</scope>
    <source>
        <strain evidence="4 5">AD045</strain>
    </source>
</reference>
<dbReference type="SUPFAM" id="SSF50978">
    <property type="entry name" value="WD40 repeat-like"/>
    <property type="match status" value="1"/>
</dbReference>
<dbReference type="InterPro" id="IPR036322">
    <property type="entry name" value="WD40_repeat_dom_sf"/>
</dbReference>
<feature type="repeat" description="WD" evidence="3">
    <location>
        <begin position="353"/>
        <end position="394"/>
    </location>
</feature>
<dbReference type="InterPro" id="IPR001680">
    <property type="entry name" value="WD40_rpt"/>
</dbReference>
<dbReference type="Pfam" id="PF00400">
    <property type="entry name" value="WD40"/>
    <property type="match status" value="4"/>
</dbReference>
<evidence type="ECO:0000256" key="2">
    <source>
        <dbReference type="ARBA" id="ARBA00022737"/>
    </source>
</evidence>
<dbReference type="EMBL" id="JAAAIM010000174">
    <property type="protein sequence ID" value="KAG0292992.1"/>
    <property type="molecule type" value="Genomic_DNA"/>
</dbReference>
<dbReference type="Gene3D" id="2.130.10.10">
    <property type="entry name" value="YVTN repeat-like/Quinoprotein amine dehydrogenase"/>
    <property type="match status" value="1"/>
</dbReference>
<dbReference type="PROSITE" id="PS00678">
    <property type="entry name" value="WD_REPEATS_1"/>
    <property type="match status" value="1"/>
</dbReference>
<dbReference type="PROSITE" id="PS50294">
    <property type="entry name" value="WD_REPEATS_REGION"/>
    <property type="match status" value="3"/>
</dbReference>
<dbReference type="Pfam" id="PF00805">
    <property type="entry name" value="Pentapeptide"/>
    <property type="match status" value="1"/>
</dbReference>
<dbReference type="PANTHER" id="PTHR22847:SF637">
    <property type="entry name" value="WD REPEAT DOMAIN 5B"/>
    <property type="match status" value="1"/>
</dbReference>
<dbReference type="InterPro" id="IPR020472">
    <property type="entry name" value="WD40_PAC1"/>
</dbReference>
<dbReference type="SMART" id="SM00320">
    <property type="entry name" value="WD40"/>
    <property type="match status" value="4"/>
</dbReference>
<feature type="repeat" description="WD" evidence="3">
    <location>
        <begin position="395"/>
        <end position="436"/>
    </location>
</feature>
<feature type="repeat" description="WD" evidence="3">
    <location>
        <begin position="437"/>
        <end position="478"/>
    </location>
</feature>
<accession>A0ABQ7K6W6</accession>
<dbReference type="InterPro" id="IPR015943">
    <property type="entry name" value="WD40/YVTN_repeat-like_dom_sf"/>
</dbReference>
<keyword evidence="5" id="KW-1185">Reference proteome</keyword>
<dbReference type="Gene3D" id="2.160.20.80">
    <property type="entry name" value="E3 ubiquitin-protein ligase SopA"/>
    <property type="match status" value="1"/>
</dbReference>
<gene>
    <name evidence="4" type="ORF">BGZ96_003448</name>
</gene>
<evidence type="ECO:0000256" key="1">
    <source>
        <dbReference type="ARBA" id="ARBA00022574"/>
    </source>
</evidence>
<dbReference type="Proteomes" id="UP001194696">
    <property type="component" value="Unassembled WGS sequence"/>
</dbReference>
<dbReference type="PANTHER" id="PTHR22847">
    <property type="entry name" value="WD40 REPEAT PROTEIN"/>
    <property type="match status" value="1"/>
</dbReference>
<comment type="caution">
    <text evidence="4">The sequence shown here is derived from an EMBL/GenBank/DDBJ whole genome shotgun (WGS) entry which is preliminary data.</text>
</comment>
<proteinExistence type="predicted"/>
<evidence type="ECO:0000313" key="5">
    <source>
        <dbReference type="Proteomes" id="UP001194696"/>
    </source>
</evidence>
<protein>
    <recommendedName>
        <fullName evidence="6">WD40 repeat-like protein</fullName>
    </recommendedName>
</protein>
<keyword evidence="1 3" id="KW-0853">WD repeat</keyword>
<evidence type="ECO:0000256" key="3">
    <source>
        <dbReference type="PROSITE-ProRule" id="PRU00221"/>
    </source>
</evidence>
<organism evidence="4 5">
    <name type="scientific">Linnemannia gamsii</name>
    <dbReference type="NCBI Taxonomy" id="64522"/>
    <lineage>
        <taxon>Eukaryota</taxon>
        <taxon>Fungi</taxon>
        <taxon>Fungi incertae sedis</taxon>
        <taxon>Mucoromycota</taxon>
        <taxon>Mortierellomycotina</taxon>
        <taxon>Mortierellomycetes</taxon>
        <taxon>Mortierellales</taxon>
        <taxon>Mortierellaceae</taxon>
        <taxon>Linnemannia</taxon>
    </lineage>
</organism>
<evidence type="ECO:0000313" key="4">
    <source>
        <dbReference type="EMBL" id="KAG0292992.1"/>
    </source>
</evidence>